<evidence type="ECO:0000313" key="1">
    <source>
        <dbReference type="EMBL" id="SOS75844.1"/>
    </source>
</evidence>
<reference evidence="2" key="1">
    <citation type="submission" date="2017-11" db="EMBL/GenBank/DDBJ databases">
        <authorList>
            <person name="Duchaud E."/>
        </authorList>
    </citation>
    <scope>NUCLEOTIDE SEQUENCE [LARGE SCALE GENOMIC DNA]</scope>
    <source>
        <strain evidence="2">Tenacibaculum sp. TNO020</strain>
    </source>
</reference>
<accession>A0A2H1YK05</accession>
<name>A0A2H1YK05_9FLAO</name>
<dbReference type="Proteomes" id="UP000234211">
    <property type="component" value="Unassembled WGS sequence"/>
</dbReference>
<gene>
    <name evidence="1" type="ORF">TNO020_70152</name>
</gene>
<dbReference type="EMBL" id="OENF01000042">
    <property type="protein sequence ID" value="SOS75844.1"/>
    <property type="molecule type" value="Genomic_DNA"/>
</dbReference>
<organism evidence="1 2">
    <name type="scientific">Tenacibaculum piscium</name>
    <dbReference type="NCBI Taxonomy" id="1458515"/>
    <lineage>
        <taxon>Bacteria</taxon>
        <taxon>Pseudomonadati</taxon>
        <taxon>Bacteroidota</taxon>
        <taxon>Flavobacteriia</taxon>
        <taxon>Flavobacteriales</taxon>
        <taxon>Flavobacteriaceae</taxon>
        <taxon>Tenacibaculum</taxon>
    </lineage>
</organism>
<sequence length="79" mass="9589">MDISYSSTRLLFKRDKIEKLSLENKIRIYSSNDQQTYEMTKREFYDVFSNVIKTKSYKEKGVYHYLKTPKKAFQFIVDN</sequence>
<evidence type="ECO:0000313" key="2">
    <source>
        <dbReference type="Proteomes" id="UP000234211"/>
    </source>
</evidence>
<keyword evidence="2" id="KW-1185">Reference proteome</keyword>
<dbReference type="OrthoDB" id="1448234at2"/>
<dbReference type="RefSeq" id="WP_101918468.1">
    <property type="nucleotide sequence ID" value="NZ_JAJGWS010000004.1"/>
</dbReference>
<protein>
    <submittedName>
        <fullName evidence="1">Uncharacterized protein</fullName>
    </submittedName>
</protein>
<proteinExistence type="predicted"/>
<dbReference type="AlphaFoldDB" id="A0A2H1YK05"/>